<dbReference type="SUPFAM" id="SSF47323">
    <property type="entry name" value="Anticodon-binding domain of a subclass of class I aminoacyl-tRNA synthetases"/>
    <property type="match status" value="1"/>
</dbReference>
<feature type="domain" description="Aminoacyl-tRNA synthetase class Ia" evidence="12">
    <location>
        <begin position="270"/>
        <end position="946"/>
    </location>
</feature>
<evidence type="ECO:0000256" key="11">
    <source>
        <dbReference type="SAM" id="SignalP"/>
    </source>
</evidence>
<organism evidence="14 15">
    <name type="scientific">Plasmodium coatneyi</name>
    <dbReference type="NCBI Taxonomy" id="208452"/>
    <lineage>
        <taxon>Eukaryota</taxon>
        <taxon>Sar</taxon>
        <taxon>Alveolata</taxon>
        <taxon>Apicomplexa</taxon>
        <taxon>Aconoidasida</taxon>
        <taxon>Haemosporida</taxon>
        <taxon>Plasmodiidae</taxon>
        <taxon>Plasmodium</taxon>
    </lineage>
</organism>
<evidence type="ECO:0000256" key="8">
    <source>
        <dbReference type="ARBA" id="ARBA00029936"/>
    </source>
</evidence>
<comment type="similarity">
    <text evidence="1 9">Belongs to the class-I aminoacyl-tRNA synthetase family.</text>
</comment>
<evidence type="ECO:0000256" key="1">
    <source>
        <dbReference type="ARBA" id="ARBA00005594"/>
    </source>
</evidence>
<gene>
    <name evidence="14" type="ORF">PCOAH_00020400</name>
</gene>
<evidence type="ECO:0000313" key="14">
    <source>
        <dbReference type="EMBL" id="ANQ07821.1"/>
    </source>
</evidence>
<evidence type="ECO:0000256" key="3">
    <source>
        <dbReference type="ARBA" id="ARBA00022598"/>
    </source>
</evidence>
<accession>A0A1B1DYC7</accession>
<keyword evidence="5 9" id="KW-0067">ATP-binding</keyword>
<dbReference type="VEuPathDB" id="PlasmoDB:PCOAH_00020400"/>
<dbReference type="OrthoDB" id="629407at2759"/>
<evidence type="ECO:0000256" key="6">
    <source>
        <dbReference type="ARBA" id="ARBA00022917"/>
    </source>
</evidence>
<keyword evidence="4 9" id="KW-0547">Nucleotide-binding</keyword>
<evidence type="ECO:0000256" key="2">
    <source>
        <dbReference type="ARBA" id="ARBA00013169"/>
    </source>
</evidence>
<feature type="compositionally biased region" description="Basic and acidic residues" evidence="10">
    <location>
        <begin position="77"/>
        <end position="86"/>
    </location>
</feature>
<feature type="compositionally biased region" description="Basic and acidic residues" evidence="10">
    <location>
        <begin position="468"/>
        <end position="477"/>
    </location>
</feature>
<reference evidence="15" key="1">
    <citation type="submission" date="2016-06" db="EMBL/GenBank/DDBJ databases">
        <title>First high quality genome sequence of Plasmodium coatneyi using continuous long reads from single molecule, real-time sequencing.</title>
        <authorList>
            <person name="Chien J.-T."/>
            <person name="Pakala S.B."/>
            <person name="Geraldo J.A."/>
            <person name="Lapp S.A."/>
            <person name="Barnwell J.W."/>
            <person name="Kissinger J.C."/>
            <person name="Galinski M.R."/>
            <person name="Humphrey J.C."/>
        </authorList>
    </citation>
    <scope>NUCLEOTIDE SEQUENCE [LARGE SCALE GENOMIC DNA]</scope>
    <source>
        <strain evidence="15">Hackeri</strain>
    </source>
</reference>
<dbReference type="AlphaFoldDB" id="A0A1B1DYC7"/>
<evidence type="ECO:0000256" key="10">
    <source>
        <dbReference type="SAM" id="MobiDB-lite"/>
    </source>
</evidence>
<protein>
    <recommendedName>
        <fullName evidence="2">valine--tRNA ligase</fullName>
        <ecNumber evidence="2">6.1.1.9</ecNumber>
    </recommendedName>
    <alternativeName>
        <fullName evidence="8">Valyl-tRNA synthetase</fullName>
    </alternativeName>
</protein>
<keyword evidence="15" id="KW-1185">Reference proteome</keyword>
<feature type="domain" description="Methionyl/Valyl/Leucyl/Isoleucyl-tRNA synthetase anticodon-binding" evidence="13">
    <location>
        <begin position="1022"/>
        <end position="1167"/>
    </location>
</feature>
<dbReference type="Pfam" id="PF08264">
    <property type="entry name" value="Anticodon_1"/>
    <property type="match status" value="1"/>
</dbReference>
<dbReference type="GO" id="GO:0004832">
    <property type="term" value="F:valine-tRNA ligase activity"/>
    <property type="evidence" value="ECO:0007669"/>
    <property type="project" value="UniProtKB-EC"/>
</dbReference>
<dbReference type="PANTHER" id="PTHR11946:SF109">
    <property type="entry name" value="VALINE--TRNA LIGASE"/>
    <property type="match status" value="1"/>
</dbReference>
<dbReference type="SUPFAM" id="SSF52374">
    <property type="entry name" value="Nucleotidylyl transferase"/>
    <property type="match status" value="1"/>
</dbReference>
<dbReference type="EC" id="6.1.1.9" evidence="2"/>
<keyword evidence="11" id="KW-0732">Signal</keyword>
<evidence type="ECO:0000259" key="13">
    <source>
        <dbReference type="Pfam" id="PF08264"/>
    </source>
</evidence>
<dbReference type="PANTHER" id="PTHR11946">
    <property type="entry name" value="VALYL-TRNA SYNTHETASES"/>
    <property type="match status" value="1"/>
</dbReference>
<feature type="signal peptide" evidence="11">
    <location>
        <begin position="1"/>
        <end position="22"/>
    </location>
</feature>
<dbReference type="KEGG" id="pcot:PCOAH_00020400"/>
<dbReference type="InterPro" id="IPR002300">
    <property type="entry name" value="aa-tRNA-synth_Ia"/>
</dbReference>
<dbReference type="PROSITE" id="PS00178">
    <property type="entry name" value="AA_TRNA_LIGASE_I"/>
    <property type="match status" value="1"/>
</dbReference>
<keyword evidence="6 9" id="KW-0648">Protein biosynthesis</keyword>
<dbReference type="InterPro" id="IPR009080">
    <property type="entry name" value="tRNAsynth_Ia_anticodon-bd"/>
</dbReference>
<dbReference type="Pfam" id="PF00133">
    <property type="entry name" value="tRNA-synt_1"/>
    <property type="match status" value="1"/>
</dbReference>
<evidence type="ECO:0000313" key="15">
    <source>
        <dbReference type="Proteomes" id="UP000092716"/>
    </source>
</evidence>
<feature type="region of interest" description="Disordered" evidence="10">
    <location>
        <begin position="451"/>
        <end position="484"/>
    </location>
</feature>
<dbReference type="GO" id="GO:0005524">
    <property type="term" value="F:ATP binding"/>
    <property type="evidence" value="ECO:0007669"/>
    <property type="project" value="UniProtKB-KW"/>
</dbReference>
<name>A0A1B1DYC7_9APIC</name>
<dbReference type="EMBL" id="CP016246">
    <property type="protein sequence ID" value="ANQ07821.1"/>
    <property type="molecule type" value="Genomic_DNA"/>
</dbReference>
<dbReference type="RefSeq" id="XP_019914516.1">
    <property type="nucleotide sequence ID" value="XM_020058849.1"/>
</dbReference>
<evidence type="ECO:0000259" key="12">
    <source>
        <dbReference type="Pfam" id="PF00133"/>
    </source>
</evidence>
<dbReference type="InterPro" id="IPR014729">
    <property type="entry name" value="Rossmann-like_a/b/a_fold"/>
</dbReference>
<dbReference type="Proteomes" id="UP000092716">
    <property type="component" value="Chromosome 8"/>
</dbReference>
<evidence type="ECO:0000256" key="5">
    <source>
        <dbReference type="ARBA" id="ARBA00022840"/>
    </source>
</evidence>
<evidence type="ECO:0000256" key="9">
    <source>
        <dbReference type="RuleBase" id="RU363035"/>
    </source>
</evidence>
<dbReference type="Gene3D" id="3.40.50.620">
    <property type="entry name" value="HUPs"/>
    <property type="match status" value="2"/>
</dbReference>
<feature type="region of interest" description="Disordered" evidence="10">
    <location>
        <begin position="68"/>
        <end position="94"/>
    </location>
</feature>
<sequence length="1247" mass="143232">MKALLPHLCIMHLCLTPSPVEGHTRRGLLTGANLSPQGGEIRPRVPVVVPNRVFRIRSVATQPSCCKRPSECPPVVTRDDSSTSERKSKRGRHPYRGSLHFVEGISAGVSPRLRELGIATAGGRRRKKKKFSPIYPTTGEKQLPLRLLRNHVLDSLTVCKNESISTTVALSGGLEKTRDLLEELYQRGDVRGSPFPKYAFFKNTDGFLGLEKIYKISRRRRWNTTPSWSSLLQENQLHKYINQIDDLKGLYSKELTASLYTMKQREEKRYLDRYSPSEYAKSFIFLFPPPNLSGELHAGHYFNFVQLHVLLLFSRHVWSKFSLPLYGADHGGLSAHAAFSRVANPKWTREKYISEINRWQGKLKEKILTCMQKMNIVVDRSRFYNTMDENMKQIVKDTFRTLYRNNFIVKKLYPVYYCPRLGTIVSKLDVEFREALHPKWRVTLRLVDGGEESHADTSSDSPHGDTPPGEKSKDKIGEQPNCKYTKNSQQTNEVKFFPQSSHHFFYLKSTHEVLPELTPSECIHVEVANLEELKKVVAILYFSPKKEKRYRGKYALLPLLNKGVPLICANERNVLPVLRSGKIQEGTLHEVGHGEGAGDVFIPVFSKEENFNHYANGTSYTDQSEALHYAKRGKHTQNSGTKNCQEEQGLLPLVEHLMESGLAKVVIPRETQLKCAFYKNNECVLTLAEQWCLDYEKLSKIFFDGPHGREKKSYRIIPSKYGDYFTGAFPPPSEWTLSRQVPYGHPVPLFKYEPPDGGVEKDALLGNSSCYVYGNDVDEAYHNLSKSKQFQGIQIRREFLKREEDVLDNWFSSSLYPLHCIKELGVDLFHFLRVRKSLVDFLLTGKDILQPWVVRSFVVLNYVMQHLGGDQNPEKSRLNKHADMKTDCAPPPLVGTVKFHGILKDQAGRKISKSETNATYYDSLVREANVDEVRLSFCFIQRDTEDVYLSENINRKSRKFLTKLWNIAKYIKEKCPPQSYEEMNRWFASTTSNPNLIILTHLEKNPHARISHIGTFRRYLQMLNSVLCQMKDYQVGKAINIIFNFVVNIFSKFYLTLHSGGYFKDGEDKLVSNVLPVYIFRGILKIIFPFVPHIAEVLFIRLFRKEQMDKVGKCQPPFNASTPLSSNYDLMKNEMLPPFEEKSSPLDKSFDVFMQLYTLLVKYKKEKYSHQGHTVHIYLKQNYDEEVPIEYFKNEEASLGKLLGENVRFSFGNESPLEGNPAAYPSTAWKIIHDDPSFTITVGEGPS</sequence>
<dbReference type="GeneID" id="30908766"/>
<dbReference type="GO" id="GO:0006438">
    <property type="term" value="P:valyl-tRNA aminoacylation"/>
    <property type="evidence" value="ECO:0007669"/>
    <property type="project" value="InterPro"/>
</dbReference>
<dbReference type="PRINTS" id="PR00986">
    <property type="entry name" value="TRNASYNTHVAL"/>
</dbReference>
<feature type="chain" id="PRO_5008521366" description="valine--tRNA ligase" evidence="11">
    <location>
        <begin position="23"/>
        <end position="1247"/>
    </location>
</feature>
<keyword evidence="7 9" id="KW-0030">Aminoacyl-tRNA synthetase</keyword>
<dbReference type="InterPro" id="IPR013155">
    <property type="entry name" value="M/V/L/I-tRNA-synth_anticd-bd"/>
</dbReference>
<proteinExistence type="inferred from homology"/>
<dbReference type="InterPro" id="IPR001412">
    <property type="entry name" value="aa-tRNA-synth_I_CS"/>
</dbReference>
<dbReference type="Gene3D" id="1.10.730.10">
    <property type="entry name" value="Isoleucyl-tRNA Synthetase, Domain 1"/>
    <property type="match status" value="1"/>
</dbReference>
<dbReference type="GO" id="GO:0005829">
    <property type="term" value="C:cytosol"/>
    <property type="evidence" value="ECO:0007669"/>
    <property type="project" value="TreeGrafter"/>
</dbReference>
<evidence type="ECO:0000256" key="4">
    <source>
        <dbReference type="ARBA" id="ARBA00022741"/>
    </source>
</evidence>
<evidence type="ECO:0000256" key="7">
    <source>
        <dbReference type="ARBA" id="ARBA00023146"/>
    </source>
</evidence>
<dbReference type="InterPro" id="IPR002303">
    <property type="entry name" value="Valyl-tRNA_ligase"/>
</dbReference>
<keyword evidence="3 9" id="KW-0436">Ligase</keyword>